<dbReference type="SUPFAM" id="SSF50022">
    <property type="entry name" value="ISP domain"/>
    <property type="match status" value="1"/>
</dbReference>
<protein>
    <submittedName>
        <fullName evidence="8">Aromatic ring-hydroxylating dioxygenase subunit alpha</fullName>
    </submittedName>
</protein>
<gene>
    <name evidence="8" type="ORF">KL771_17995</name>
</gene>
<keyword evidence="8" id="KW-0223">Dioxygenase</keyword>
<dbReference type="InterPro" id="IPR015879">
    <property type="entry name" value="Ring_hydroxy_dOase_asu_C_dom"/>
</dbReference>
<keyword evidence="6" id="KW-0411">Iron-sulfur</keyword>
<comment type="cofactor">
    <cofactor evidence="1">
        <name>Fe cation</name>
        <dbReference type="ChEBI" id="CHEBI:24875"/>
    </cofactor>
</comment>
<dbReference type="Pfam" id="PF00848">
    <property type="entry name" value="Ring_hydroxyl_A"/>
    <property type="match status" value="1"/>
</dbReference>
<comment type="caution">
    <text evidence="8">The sequence shown here is derived from an EMBL/GenBank/DDBJ whole genome shotgun (WGS) entry which is preliminary data.</text>
</comment>
<organism evidence="8 9">
    <name type="scientific">Prosthecodimorpha staleyi</name>
    <dbReference type="NCBI Taxonomy" id="2840188"/>
    <lineage>
        <taxon>Bacteria</taxon>
        <taxon>Pseudomonadati</taxon>
        <taxon>Pseudomonadota</taxon>
        <taxon>Alphaproteobacteria</taxon>
        <taxon>Hyphomicrobiales</taxon>
        <taxon>Ancalomicrobiaceae</taxon>
        <taxon>Prosthecodimorpha</taxon>
    </lineage>
</organism>
<feature type="domain" description="Rieske" evidence="7">
    <location>
        <begin position="45"/>
        <end position="151"/>
    </location>
</feature>
<keyword evidence="9" id="KW-1185">Reference proteome</keyword>
<reference evidence="8 9" key="1">
    <citation type="submission" date="2021-06" db="EMBL/GenBank/DDBJ databases">
        <authorList>
            <person name="Grouzdev D.S."/>
            <person name="Koziaeva V."/>
        </authorList>
    </citation>
    <scope>NUCLEOTIDE SEQUENCE [LARGE SCALE GENOMIC DNA]</scope>
    <source>
        <strain evidence="8 9">22</strain>
    </source>
</reference>
<dbReference type="Gene3D" id="2.102.10.10">
    <property type="entry name" value="Rieske [2Fe-2S] iron-sulphur domain"/>
    <property type="match status" value="1"/>
</dbReference>
<keyword evidence="3" id="KW-0479">Metal-binding</keyword>
<keyword evidence="5" id="KW-0408">Iron</keyword>
<sequence>MLSRAPLDIPRLIAERRPGYSLAAPFYRAREIFDLDLEVIFGRHWIFAGVEAELPEPGDYTRLDIGHLSIVIVRGDDGAVRAFHNVCRHRGARLVTQEAGCVGKLVCPYHQWTYELTGELIHASHMGEDFDPSCHGLKPVHLRSIGGLIFVCMAAEAPADIDDLAAVLEPRLAPFDLRNAKVAKQVDLVEEGNWKLTMENNRECYHCAGNHPELGQSFNKYAVGFVPDADDHAGQAEAAAYEAQVTAQVADWEARGFPSVAVEHLSGRATGFRTERIVLDGAGESQTLDTKAACRKLLGGLTDAKLGGLHLWTQPNSWHHFMGDHAVTFCAIPLDPEHTLVRTRWLVHKDAVEGVDYDLDRLTEVWNATNAQDAALVELAQQGVRSPAYEPGPYSPLTEGLVDQFATWYVERLRAHLG</sequence>
<dbReference type="GO" id="GO:0051213">
    <property type="term" value="F:dioxygenase activity"/>
    <property type="evidence" value="ECO:0007669"/>
    <property type="project" value="UniProtKB-KW"/>
</dbReference>
<proteinExistence type="predicted"/>
<evidence type="ECO:0000259" key="7">
    <source>
        <dbReference type="PROSITE" id="PS51296"/>
    </source>
</evidence>
<name>A0A947GG18_9HYPH</name>
<keyword evidence="4" id="KW-0560">Oxidoreductase</keyword>
<evidence type="ECO:0000256" key="6">
    <source>
        <dbReference type="ARBA" id="ARBA00023014"/>
    </source>
</evidence>
<dbReference type="InterPro" id="IPR017941">
    <property type="entry name" value="Rieske_2Fe-2S"/>
</dbReference>
<dbReference type="Gene3D" id="3.90.380.10">
    <property type="entry name" value="Naphthalene 1,2-dioxygenase Alpha Subunit, Chain A, domain 1"/>
    <property type="match status" value="1"/>
</dbReference>
<dbReference type="InterPro" id="IPR001663">
    <property type="entry name" value="Rng_hydr_dOase-A"/>
</dbReference>
<dbReference type="RefSeq" id="WP_261969911.1">
    <property type="nucleotide sequence ID" value="NZ_JAHHZF010000009.1"/>
</dbReference>
<dbReference type="PRINTS" id="PR00090">
    <property type="entry name" value="RNGDIOXGNASE"/>
</dbReference>
<dbReference type="PANTHER" id="PTHR43756">
    <property type="entry name" value="CHOLINE MONOOXYGENASE, CHLOROPLASTIC"/>
    <property type="match status" value="1"/>
</dbReference>
<dbReference type="AlphaFoldDB" id="A0A947GG18"/>
<dbReference type="EMBL" id="JAHHZF010000009">
    <property type="protein sequence ID" value="MBT9291365.1"/>
    <property type="molecule type" value="Genomic_DNA"/>
</dbReference>
<evidence type="ECO:0000256" key="4">
    <source>
        <dbReference type="ARBA" id="ARBA00023002"/>
    </source>
</evidence>
<dbReference type="PROSITE" id="PS51296">
    <property type="entry name" value="RIESKE"/>
    <property type="match status" value="1"/>
</dbReference>
<dbReference type="Proteomes" id="UP000766595">
    <property type="component" value="Unassembled WGS sequence"/>
</dbReference>
<dbReference type="CDD" id="cd03469">
    <property type="entry name" value="Rieske_RO_Alpha_N"/>
    <property type="match status" value="1"/>
</dbReference>
<evidence type="ECO:0000256" key="3">
    <source>
        <dbReference type="ARBA" id="ARBA00022723"/>
    </source>
</evidence>
<evidence type="ECO:0000256" key="5">
    <source>
        <dbReference type="ARBA" id="ARBA00023004"/>
    </source>
</evidence>
<evidence type="ECO:0000256" key="1">
    <source>
        <dbReference type="ARBA" id="ARBA00001962"/>
    </source>
</evidence>
<dbReference type="GO" id="GO:0005506">
    <property type="term" value="F:iron ion binding"/>
    <property type="evidence" value="ECO:0007669"/>
    <property type="project" value="InterPro"/>
</dbReference>
<accession>A0A947GG18</accession>
<evidence type="ECO:0000313" key="8">
    <source>
        <dbReference type="EMBL" id="MBT9291365.1"/>
    </source>
</evidence>
<dbReference type="InterPro" id="IPR036922">
    <property type="entry name" value="Rieske_2Fe-2S_sf"/>
</dbReference>
<dbReference type="CDD" id="cd08884">
    <property type="entry name" value="RHO_alpha_C_GbcA-like"/>
    <property type="match status" value="1"/>
</dbReference>
<keyword evidence="2" id="KW-0001">2Fe-2S</keyword>
<evidence type="ECO:0000313" key="9">
    <source>
        <dbReference type="Proteomes" id="UP000766595"/>
    </source>
</evidence>
<dbReference type="GO" id="GO:0051537">
    <property type="term" value="F:2 iron, 2 sulfur cluster binding"/>
    <property type="evidence" value="ECO:0007669"/>
    <property type="project" value="UniProtKB-KW"/>
</dbReference>
<dbReference type="PANTHER" id="PTHR43756:SF5">
    <property type="entry name" value="CHOLINE MONOOXYGENASE, CHLOROPLASTIC"/>
    <property type="match status" value="1"/>
</dbReference>
<dbReference type="Pfam" id="PF00355">
    <property type="entry name" value="Rieske"/>
    <property type="match status" value="1"/>
</dbReference>
<dbReference type="SUPFAM" id="SSF55961">
    <property type="entry name" value="Bet v1-like"/>
    <property type="match status" value="1"/>
</dbReference>
<evidence type="ECO:0000256" key="2">
    <source>
        <dbReference type="ARBA" id="ARBA00022714"/>
    </source>
</evidence>